<accession>A0AAP0H399</accession>
<gene>
    <name evidence="2" type="ORF">SSX86_009667</name>
</gene>
<reference evidence="2 3" key="1">
    <citation type="submission" date="2024-04" db="EMBL/GenBank/DDBJ databases">
        <title>The reference genome of an endangered Asteraceae, Deinandra increscens subsp. villosa, native to the Central Coast of California.</title>
        <authorList>
            <person name="Guilliams M."/>
            <person name="Hasenstab-Lehman K."/>
            <person name="Meyer R."/>
            <person name="Mcevoy S."/>
        </authorList>
    </citation>
    <scope>NUCLEOTIDE SEQUENCE [LARGE SCALE GENOMIC DNA]</scope>
    <source>
        <tissue evidence="2">Leaf</tissue>
    </source>
</reference>
<dbReference type="Proteomes" id="UP001408789">
    <property type="component" value="Unassembled WGS sequence"/>
</dbReference>
<dbReference type="PANTHER" id="PTHR38370:SF1">
    <property type="entry name" value="BETA-1,4-XYLOSIDASE"/>
    <property type="match status" value="1"/>
</dbReference>
<proteinExistence type="predicted"/>
<evidence type="ECO:0000313" key="3">
    <source>
        <dbReference type="Proteomes" id="UP001408789"/>
    </source>
</evidence>
<name>A0AAP0H399_9ASTR</name>
<dbReference type="AlphaFoldDB" id="A0AAP0H399"/>
<keyword evidence="3" id="KW-1185">Reference proteome</keyword>
<protein>
    <submittedName>
        <fullName evidence="2">Uncharacterized protein</fullName>
    </submittedName>
</protein>
<feature type="region of interest" description="Disordered" evidence="1">
    <location>
        <begin position="67"/>
        <end position="91"/>
    </location>
</feature>
<comment type="caution">
    <text evidence="2">The sequence shown here is derived from an EMBL/GenBank/DDBJ whole genome shotgun (WGS) entry which is preliminary data.</text>
</comment>
<dbReference type="EMBL" id="JBCNJP010000011">
    <property type="protein sequence ID" value="KAK9071099.1"/>
    <property type="molecule type" value="Genomic_DNA"/>
</dbReference>
<dbReference type="PANTHER" id="PTHR38370">
    <property type="entry name" value="BETA-1,4-XYLOSIDASE"/>
    <property type="match status" value="1"/>
</dbReference>
<evidence type="ECO:0000256" key="1">
    <source>
        <dbReference type="SAM" id="MobiDB-lite"/>
    </source>
</evidence>
<evidence type="ECO:0000313" key="2">
    <source>
        <dbReference type="EMBL" id="KAK9071099.1"/>
    </source>
</evidence>
<organism evidence="2 3">
    <name type="scientific">Deinandra increscens subsp. villosa</name>
    <dbReference type="NCBI Taxonomy" id="3103831"/>
    <lineage>
        <taxon>Eukaryota</taxon>
        <taxon>Viridiplantae</taxon>
        <taxon>Streptophyta</taxon>
        <taxon>Embryophyta</taxon>
        <taxon>Tracheophyta</taxon>
        <taxon>Spermatophyta</taxon>
        <taxon>Magnoliopsida</taxon>
        <taxon>eudicotyledons</taxon>
        <taxon>Gunneridae</taxon>
        <taxon>Pentapetalae</taxon>
        <taxon>asterids</taxon>
        <taxon>campanulids</taxon>
        <taxon>Asterales</taxon>
        <taxon>Asteraceae</taxon>
        <taxon>Asteroideae</taxon>
        <taxon>Heliantheae alliance</taxon>
        <taxon>Madieae</taxon>
        <taxon>Madiinae</taxon>
        <taxon>Deinandra</taxon>
    </lineage>
</organism>
<sequence>MEGLIPFVMHAMKKHRLHNSYRALSANYRLLDGSVAGEGSSHGRTRSEFRPAAADYVQQRSGFGYDTGSMNFKKDSTSTTNTFHGSKIEKN</sequence>